<dbReference type="RefSeq" id="WP_112158245.1">
    <property type="nucleotide sequence ID" value="NZ_QKRX01000003.1"/>
</dbReference>
<dbReference type="Proteomes" id="UP000250744">
    <property type="component" value="Unassembled WGS sequence"/>
</dbReference>
<dbReference type="EMBL" id="QKRX01000003">
    <property type="protein sequence ID" value="RAU18891.1"/>
    <property type="molecule type" value="Genomic_DNA"/>
</dbReference>
<evidence type="ECO:0000313" key="3">
    <source>
        <dbReference type="EMBL" id="RAU18891.1"/>
    </source>
</evidence>
<evidence type="ECO:0000313" key="4">
    <source>
        <dbReference type="Proteomes" id="UP000250744"/>
    </source>
</evidence>
<evidence type="ECO:0000256" key="1">
    <source>
        <dbReference type="SAM" id="Coils"/>
    </source>
</evidence>
<keyword evidence="1" id="KW-0175">Coiled coil</keyword>
<sequence>MTIFGIIFTATYILAIIFLRWANLSDLQTMPLNELGDFLAGVFGPLMLLWLILGYIQQQKELRQNTKALELQADELRKSVEQHKELVAATREQVQADLKSLEIEEIRSLREAHPVFSVTSAGWGSRTGVNFKFNIMILNSGQPASSVKFSSSPSIRQIESSGIVHYFASGQTQTISWDSEVSGDAPAELRLVINCRDANTRPYTKIFEMVLDSDNKYHLTGTSEAG</sequence>
<proteinExistence type="predicted"/>
<name>A0A364NP74_9GAMM</name>
<dbReference type="OrthoDB" id="7408523at2"/>
<feature type="coiled-coil region" evidence="1">
    <location>
        <begin position="59"/>
        <end position="104"/>
    </location>
</feature>
<gene>
    <name evidence="3" type="ORF">DN062_05260</name>
</gene>
<evidence type="ECO:0000256" key="2">
    <source>
        <dbReference type="SAM" id="Phobius"/>
    </source>
</evidence>
<protein>
    <submittedName>
        <fullName evidence="3">Uncharacterized protein</fullName>
    </submittedName>
</protein>
<feature type="transmembrane region" description="Helical" evidence="2">
    <location>
        <begin position="6"/>
        <end position="23"/>
    </location>
</feature>
<comment type="caution">
    <text evidence="3">The sequence shown here is derived from an EMBL/GenBank/DDBJ whole genome shotgun (WGS) entry which is preliminary data.</text>
</comment>
<reference evidence="3 4" key="1">
    <citation type="submission" date="2018-06" db="EMBL/GenBank/DDBJ databases">
        <title>Nitrincola tibetense sp. nov., isolated from Lake XuguoCo on Tibetan Plateau.</title>
        <authorList>
            <person name="Xing P."/>
        </authorList>
    </citation>
    <scope>NUCLEOTIDE SEQUENCE [LARGE SCALE GENOMIC DNA]</scope>
    <source>
        <strain evidence="4">xg18</strain>
    </source>
</reference>
<keyword evidence="2" id="KW-0812">Transmembrane</keyword>
<accession>A0A364NP74</accession>
<keyword evidence="2" id="KW-1133">Transmembrane helix</keyword>
<organism evidence="3 4">
    <name type="scientific">Nitrincola tibetensis</name>
    <dbReference type="NCBI Taxonomy" id="2219697"/>
    <lineage>
        <taxon>Bacteria</taxon>
        <taxon>Pseudomonadati</taxon>
        <taxon>Pseudomonadota</taxon>
        <taxon>Gammaproteobacteria</taxon>
        <taxon>Oceanospirillales</taxon>
        <taxon>Oceanospirillaceae</taxon>
        <taxon>Nitrincola</taxon>
    </lineage>
</organism>
<dbReference type="AlphaFoldDB" id="A0A364NP74"/>
<keyword evidence="2" id="KW-0472">Membrane</keyword>
<feature type="transmembrane region" description="Helical" evidence="2">
    <location>
        <begin position="35"/>
        <end position="56"/>
    </location>
</feature>
<keyword evidence="4" id="KW-1185">Reference proteome</keyword>